<evidence type="ECO:0008006" key="3">
    <source>
        <dbReference type="Google" id="ProtNLM"/>
    </source>
</evidence>
<organism evidence="1 2">
    <name type="scientific">Sedimentibacter acidaminivorans</name>
    <dbReference type="NCBI Taxonomy" id="913099"/>
    <lineage>
        <taxon>Bacteria</taxon>
        <taxon>Bacillati</taxon>
        <taxon>Bacillota</taxon>
        <taxon>Tissierellia</taxon>
        <taxon>Sedimentibacter</taxon>
    </lineage>
</organism>
<evidence type="ECO:0000313" key="2">
    <source>
        <dbReference type="Proteomes" id="UP001519342"/>
    </source>
</evidence>
<comment type="caution">
    <text evidence="1">The sequence shown here is derived from an EMBL/GenBank/DDBJ whole genome shotgun (WGS) entry which is preliminary data.</text>
</comment>
<dbReference type="Proteomes" id="UP001519342">
    <property type="component" value="Unassembled WGS sequence"/>
</dbReference>
<sequence>MYDFLNISLEKRKQFIKRSLFLYAIIFSVILSGCSGEDYGTELTFAENNELYYTENITVEEAKALGDYLVKEEFFTNDGNGISLQLNKTVDIYEFRMVVNEGTEKDQDTIDSMKIFAYELSQDVFNGESLNIHLCDDTLKTLKVVEPIDYGTKLIFTENNELYYTENVTVDEAQALGDYLVKEEFFTNDGNGISIQLNKTADIYEFRMVINEGAEKDPDTIDSMKIFAYELSQDVFNGESLNIHLCDDTLKTLKVVEPNDYGTKLTFGENNELYYTENVTVEEAQVLGDYLVKQDFFADDGNLRSIQLNKAGNTYEVRIIIKKGLEEDQSVIDSMEFLATDLSINVFNNKDIDIHLCDDNFETLRVVLAN</sequence>
<accession>A0ABS4GAS6</accession>
<keyword evidence="2" id="KW-1185">Reference proteome</keyword>
<name>A0ABS4GAS6_9FIRM</name>
<reference evidence="1 2" key="1">
    <citation type="submission" date="2021-03" db="EMBL/GenBank/DDBJ databases">
        <title>Genomic Encyclopedia of Type Strains, Phase IV (KMG-IV): sequencing the most valuable type-strain genomes for metagenomic binning, comparative biology and taxonomic classification.</title>
        <authorList>
            <person name="Goeker M."/>
        </authorList>
    </citation>
    <scope>NUCLEOTIDE SEQUENCE [LARGE SCALE GENOMIC DNA]</scope>
    <source>
        <strain evidence="1 2">DSM 24004</strain>
    </source>
</reference>
<evidence type="ECO:0000313" key="1">
    <source>
        <dbReference type="EMBL" id="MBP1924788.1"/>
    </source>
</evidence>
<gene>
    <name evidence="1" type="ORF">J2Z76_000641</name>
</gene>
<dbReference type="RefSeq" id="WP_209510519.1">
    <property type="nucleotide sequence ID" value="NZ_JAGGKS010000001.1"/>
</dbReference>
<dbReference type="EMBL" id="JAGGKS010000001">
    <property type="protein sequence ID" value="MBP1924788.1"/>
    <property type="molecule type" value="Genomic_DNA"/>
</dbReference>
<protein>
    <recommendedName>
        <fullName evidence="3">Lipoprotein</fullName>
    </recommendedName>
</protein>
<proteinExistence type="predicted"/>